<dbReference type="Pfam" id="PF00857">
    <property type="entry name" value="Isochorismatase"/>
    <property type="match status" value="1"/>
</dbReference>
<keyword evidence="2" id="KW-0378">Hydrolase</keyword>
<dbReference type="Gene3D" id="3.40.50.850">
    <property type="entry name" value="Isochorismatase-like"/>
    <property type="match status" value="1"/>
</dbReference>
<dbReference type="CDD" id="cd01012">
    <property type="entry name" value="YcaC_related"/>
    <property type="match status" value="1"/>
</dbReference>
<dbReference type="PANTHER" id="PTHR43559">
    <property type="entry name" value="HYDROLASE YCAC-RELATED"/>
    <property type="match status" value="1"/>
</dbReference>
<dbReference type="GO" id="GO:0016787">
    <property type="term" value="F:hydrolase activity"/>
    <property type="evidence" value="ECO:0007669"/>
    <property type="project" value="UniProtKB-KW"/>
</dbReference>
<evidence type="ECO:0000259" key="1">
    <source>
        <dbReference type="Pfam" id="PF00857"/>
    </source>
</evidence>
<dbReference type="PANTHER" id="PTHR43559:SF2">
    <property type="entry name" value="HOMOLOG OF SLSA IN STM"/>
    <property type="match status" value="1"/>
</dbReference>
<name>A0A5J6QGP5_9GAMM</name>
<protein>
    <submittedName>
        <fullName evidence="2">Hydrolase</fullName>
    </submittedName>
</protein>
<reference evidence="2 3" key="1">
    <citation type="submission" date="2019-08" db="EMBL/GenBank/DDBJ databases">
        <title>Whole-genome Sequencing of e-waste polymer degrading bacterium Pseudomonas sp. strain PE08.</title>
        <authorList>
            <person name="Kirdat K."/>
            <person name="Debbarma P."/>
            <person name="Narawade N."/>
            <person name="Suyal D."/>
            <person name="Thorat V."/>
            <person name="Shouche Y."/>
            <person name="Goel R."/>
            <person name="Yadav A."/>
        </authorList>
    </citation>
    <scope>NUCLEOTIDE SEQUENCE [LARGE SCALE GENOMIC DNA]</scope>
    <source>
        <strain evidence="2 3">PE08</strain>
    </source>
</reference>
<dbReference type="SUPFAM" id="SSF52499">
    <property type="entry name" value="Isochorismatase-like hydrolases"/>
    <property type="match status" value="1"/>
</dbReference>
<dbReference type="InterPro" id="IPR000868">
    <property type="entry name" value="Isochorismatase-like_dom"/>
</dbReference>
<gene>
    <name evidence="2" type="ORF">FXN65_06510</name>
</gene>
<dbReference type="KEGG" id="plal:FXN65_06510"/>
<dbReference type="EMBL" id="CP043311">
    <property type="protein sequence ID" value="QEY61724.1"/>
    <property type="molecule type" value="Genomic_DNA"/>
</dbReference>
<evidence type="ECO:0000313" key="3">
    <source>
        <dbReference type="Proteomes" id="UP000327179"/>
    </source>
</evidence>
<evidence type="ECO:0000313" key="2">
    <source>
        <dbReference type="EMBL" id="QEY61724.1"/>
    </source>
</evidence>
<accession>A0A5J6QGP5</accession>
<sequence length="228" mass="24623">MNNFAQVANFNGQIPRIDPDDAAMLLIDHQSGLFQTVKDMPMTELRSNAITLAKVATLAKMPVITTASVPQGPNGPLIPEIHEAAPHARYVARKGEINAWDNPEFVAAVEATGRKTLIVAGTITGVCMAFPSISAVSAGYRVFAVIDASGTYSKMAQEITLARVVQAGVVPMDTAAVCSEVQRTWNRPDAAEWAAAYSHVFPHYQLLIESYGKAQQVARDNEVLDSQR</sequence>
<dbReference type="AlphaFoldDB" id="A0A5J6QGP5"/>
<organism evidence="2 3">
    <name type="scientific">Metapseudomonas lalkuanensis</name>
    <dbReference type="NCBI Taxonomy" id="2604832"/>
    <lineage>
        <taxon>Bacteria</taxon>
        <taxon>Pseudomonadati</taxon>
        <taxon>Pseudomonadota</taxon>
        <taxon>Gammaproteobacteria</taxon>
        <taxon>Pseudomonadales</taxon>
        <taxon>Pseudomonadaceae</taxon>
        <taxon>Metapseudomonas</taxon>
    </lineage>
</organism>
<dbReference type="InterPro" id="IPR036380">
    <property type="entry name" value="Isochorismatase-like_sf"/>
</dbReference>
<feature type="domain" description="Isochorismatase-like" evidence="1">
    <location>
        <begin position="23"/>
        <end position="175"/>
    </location>
</feature>
<keyword evidence="3" id="KW-1185">Reference proteome</keyword>
<dbReference type="InterPro" id="IPR053152">
    <property type="entry name" value="Hydrolase_YcaC-like"/>
</dbReference>
<proteinExistence type="predicted"/>
<dbReference type="RefSeq" id="WP_151132270.1">
    <property type="nucleotide sequence ID" value="NZ_CP043311.1"/>
</dbReference>
<dbReference type="Proteomes" id="UP000327179">
    <property type="component" value="Chromosome"/>
</dbReference>